<organism evidence="3 4">
    <name type="scientific">Myxozyma melibiosi</name>
    <dbReference type="NCBI Taxonomy" id="54550"/>
    <lineage>
        <taxon>Eukaryota</taxon>
        <taxon>Fungi</taxon>
        <taxon>Dikarya</taxon>
        <taxon>Ascomycota</taxon>
        <taxon>Saccharomycotina</taxon>
        <taxon>Lipomycetes</taxon>
        <taxon>Lipomycetales</taxon>
        <taxon>Lipomycetaceae</taxon>
        <taxon>Myxozyma</taxon>
    </lineage>
</organism>
<evidence type="ECO:0008006" key="5">
    <source>
        <dbReference type="Google" id="ProtNLM"/>
    </source>
</evidence>
<dbReference type="EMBL" id="JBBJBU010000007">
    <property type="protein sequence ID" value="KAK7204758.1"/>
    <property type="molecule type" value="Genomic_DNA"/>
</dbReference>
<dbReference type="Proteomes" id="UP001498771">
    <property type="component" value="Unassembled WGS sequence"/>
</dbReference>
<gene>
    <name evidence="3" type="ORF">BZA70DRAFT_279936</name>
</gene>
<dbReference type="InterPro" id="IPR058940">
    <property type="entry name" value="mS26_fungi"/>
</dbReference>
<name>A0ABR1F4H5_9ASCO</name>
<sequence>MAKRVGVSGILPKPRAILEFPEPIRGKNHGYADDVPNPPGTSRFQLVKPFPNLPEIFTKTVPEPVKSQPDGYKAMMAELRRNYFRESMEKTYSRHLDEMREDEERARERAEKAMHESQDLATMQRDNIFTLPTVSEYVKTFHPSSPKVNDKKVRELLAKATKYETLAKRLKVKEKHIHSLWEQTEKPPIMSVQAFTDALNKEFADEADIADKDYNGRTIDHVALKALKEKHEK</sequence>
<accession>A0ABR1F4H5</accession>
<evidence type="ECO:0000313" key="4">
    <source>
        <dbReference type="Proteomes" id="UP001498771"/>
    </source>
</evidence>
<dbReference type="GeneID" id="90038380"/>
<evidence type="ECO:0000256" key="1">
    <source>
        <dbReference type="SAM" id="Coils"/>
    </source>
</evidence>
<reference evidence="3 4" key="1">
    <citation type="submission" date="2024-03" db="EMBL/GenBank/DDBJ databases">
        <title>Genome-scale model development and genomic sequencing of the oleaginous clade Lipomyces.</title>
        <authorList>
            <consortium name="Lawrence Berkeley National Laboratory"/>
            <person name="Czajka J.J."/>
            <person name="Han Y."/>
            <person name="Kim J."/>
            <person name="Mondo S.J."/>
            <person name="Hofstad B.A."/>
            <person name="Robles A."/>
            <person name="Haridas S."/>
            <person name="Riley R."/>
            <person name="LaButti K."/>
            <person name="Pangilinan J."/>
            <person name="Andreopoulos W."/>
            <person name="Lipzen A."/>
            <person name="Yan J."/>
            <person name="Wang M."/>
            <person name="Ng V."/>
            <person name="Grigoriev I.V."/>
            <person name="Spatafora J.W."/>
            <person name="Magnuson J.K."/>
            <person name="Baker S.E."/>
            <person name="Pomraning K.R."/>
        </authorList>
    </citation>
    <scope>NUCLEOTIDE SEQUENCE [LARGE SCALE GENOMIC DNA]</scope>
    <source>
        <strain evidence="3 4">Phaff 52-87</strain>
    </source>
</reference>
<protein>
    <recommendedName>
        <fullName evidence="5">37S ribosomal protein S25, mitochondrial</fullName>
    </recommendedName>
</protein>
<keyword evidence="1" id="KW-0175">Coiled coil</keyword>
<feature type="region of interest" description="Disordered" evidence="2">
    <location>
        <begin position="22"/>
        <end position="42"/>
    </location>
</feature>
<feature type="coiled-coil region" evidence="1">
    <location>
        <begin position="85"/>
        <end position="120"/>
    </location>
</feature>
<proteinExistence type="predicted"/>
<comment type="caution">
    <text evidence="3">The sequence shown here is derived from an EMBL/GenBank/DDBJ whole genome shotgun (WGS) entry which is preliminary data.</text>
</comment>
<evidence type="ECO:0000313" key="3">
    <source>
        <dbReference type="EMBL" id="KAK7204758.1"/>
    </source>
</evidence>
<keyword evidence="4" id="KW-1185">Reference proteome</keyword>
<dbReference type="RefSeq" id="XP_064767791.1">
    <property type="nucleotide sequence ID" value="XM_064912868.1"/>
</dbReference>
<dbReference type="Pfam" id="PF26163">
    <property type="entry name" value="mS26"/>
    <property type="match status" value="1"/>
</dbReference>
<evidence type="ECO:0000256" key="2">
    <source>
        <dbReference type="SAM" id="MobiDB-lite"/>
    </source>
</evidence>